<accession>A0A0R3PGH3</accession>
<evidence type="ECO:0000256" key="9">
    <source>
        <dbReference type="ARBA" id="ARBA00023136"/>
    </source>
</evidence>
<comment type="similarity">
    <text evidence="11">Belongs to the ELO family.</text>
</comment>
<dbReference type="PANTHER" id="PTHR11157">
    <property type="entry name" value="FATTY ACID ACYL TRANSFERASE-RELATED"/>
    <property type="match status" value="1"/>
</dbReference>
<evidence type="ECO:0000256" key="2">
    <source>
        <dbReference type="ARBA" id="ARBA00005194"/>
    </source>
</evidence>
<evidence type="ECO:0000256" key="1">
    <source>
        <dbReference type="ARBA" id="ARBA00004141"/>
    </source>
</evidence>
<dbReference type="InterPro" id="IPR002076">
    <property type="entry name" value="ELO_fam"/>
</dbReference>
<evidence type="ECO:0000256" key="7">
    <source>
        <dbReference type="ARBA" id="ARBA00022989"/>
    </source>
</evidence>
<dbReference type="Proteomes" id="UP000267027">
    <property type="component" value="Unassembled WGS sequence"/>
</dbReference>
<keyword evidence="6 11" id="KW-0276">Fatty acid metabolism</keyword>
<sequence length="343" mass="40375">MARYDYEPKYGLENYTMVFTIEETFDPVASTTWMQKNWLHSVSLSVAYVVLIYAGQKVVVTSDRTNTSYAFRNISLQYRRKPFGFDVPLFLWNTGLALFSLLGFVRMTPEWLWSWKENSFVYSVCTASYAQGVTGFWTEQFAMSKVFELLDTAFIVLRKRPLLFLHWYHHVTVMIFTWHAYKDHTASGRWFIWMNYGVHALMYTYYALRALRLRLPKAIAMMVTVLQISQMIMGIAIGVTVYRVKKSGEQCQQTWENLGLCFLIYFTYFLLFCNFFYHAYLKRNNRYAVEKKPSSKVYNAKFSYFQVDGNTAVQHLKEDINANINGTAVMTKNAVRRRVQRVD</sequence>
<dbReference type="GO" id="GO:0019367">
    <property type="term" value="P:fatty acid elongation, saturated fatty acid"/>
    <property type="evidence" value="ECO:0007669"/>
    <property type="project" value="TreeGrafter"/>
</dbReference>
<keyword evidence="8 11" id="KW-0443">Lipid metabolism</keyword>
<keyword evidence="4 11" id="KW-0808">Transferase</keyword>
<dbReference type="GO" id="GO:0005789">
    <property type="term" value="C:endoplasmic reticulum membrane"/>
    <property type="evidence" value="ECO:0007669"/>
    <property type="project" value="TreeGrafter"/>
</dbReference>
<evidence type="ECO:0000313" key="12">
    <source>
        <dbReference type="EMBL" id="VDM54964.1"/>
    </source>
</evidence>
<name>A0A0R3PGH3_ANGCS</name>
<comment type="pathway">
    <text evidence="2">Lipid metabolism; fatty acid biosynthesis.</text>
</comment>
<evidence type="ECO:0000256" key="8">
    <source>
        <dbReference type="ARBA" id="ARBA00023098"/>
    </source>
</evidence>
<evidence type="ECO:0000256" key="3">
    <source>
        <dbReference type="ARBA" id="ARBA00022516"/>
    </source>
</evidence>
<keyword evidence="7 11" id="KW-1133">Transmembrane helix</keyword>
<feature type="transmembrane region" description="Helical" evidence="11">
    <location>
        <begin position="218"/>
        <end position="242"/>
    </location>
</feature>
<dbReference type="EC" id="2.3.1.199" evidence="11"/>
<dbReference type="UniPathway" id="UPA00094"/>
<dbReference type="GO" id="GO:0009922">
    <property type="term" value="F:fatty acid elongase activity"/>
    <property type="evidence" value="ECO:0007669"/>
    <property type="project" value="UniProtKB-EC"/>
</dbReference>
<feature type="transmembrane region" description="Helical" evidence="11">
    <location>
        <begin position="262"/>
        <end position="281"/>
    </location>
</feature>
<keyword evidence="13" id="KW-1185">Reference proteome</keyword>
<dbReference type="OrthoDB" id="10259681at2759"/>
<dbReference type="InterPro" id="IPR030457">
    <property type="entry name" value="ELO_CS"/>
</dbReference>
<dbReference type="GO" id="GO:0034626">
    <property type="term" value="P:fatty acid elongation, polyunsaturated fatty acid"/>
    <property type="evidence" value="ECO:0007669"/>
    <property type="project" value="TreeGrafter"/>
</dbReference>
<dbReference type="WBParaSite" id="ACOC_0000337801-mRNA-1">
    <property type="protein sequence ID" value="ACOC_0000337801-mRNA-1"/>
    <property type="gene ID" value="ACOC_0000337801"/>
</dbReference>
<organism evidence="14">
    <name type="scientific">Angiostrongylus costaricensis</name>
    <name type="common">Nematode worm</name>
    <dbReference type="NCBI Taxonomy" id="334426"/>
    <lineage>
        <taxon>Eukaryota</taxon>
        <taxon>Metazoa</taxon>
        <taxon>Ecdysozoa</taxon>
        <taxon>Nematoda</taxon>
        <taxon>Chromadorea</taxon>
        <taxon>Rhabditida</taxon>
        <taxon>Rhabditina</taxon>
        <taxon>Rhabditomorpha</taxon>
        <taxon>Strongyloidea</taxon>
        <taxon>Metastrongylidae</taxon>
        <taxon>Angiostrongylus</taxon>
    </lineage>
</organism>
<feature type="transmembrane region" description="Helical" evidence="11">
    <location>
        <begin position="162"/>
        <end position="181"/>
    </location>
</feature>
<dbReference type="GO" id="GO:0034625">
    <property type="term" value="P:fatty acid elongation, monounsaturated fatty acid"/>
    <property type="evidence" value="ECO:0007669"/>
    <property type="project" value="TreeGrafter"/>
</dbReference>
<protein>
    <recommendedName>
        <fullName evidence="11">Elongation of very long chain fatty acids protein</fullName>
        <ecNumber evidence="11">2.3.1.199</ecNumber>
    </recommendedName>
    <alternativeName>
        <fullName evidence="11">Very-long-chain 3-oxoacyl-CoA synthase</fullName>
    </alternativeName>
</protein>
<gene>
    <name evidence="12" type="ORF">ACOC_LOCUS3379</name>
</gene>
<evidence type="ECO:0000256" key="5">
    <source>
        <dbReference type="ARBA" id="ARBA00022692"/>
    </source>
</evidence>
<feature type="transmembrane region" description="Helical" evidence="11">
    <location>
        <begin position="187"/>
        <end position="206"/>
    </location>
</feature>
<keyword evidence="3 11" id="KW-0444">Lipid biosynthesis</keyword>
<dbReference type="EMBL" id="UYYA01000997">
    <property type="protein sequence ID" value="VDM54964.1"/>
    <property type="molecule type" value="Genomic_DNA"/>
</dbReference>
<dbReference type="PROSITE" id="PS01188">
    <property type="entry name" value="ELO"/>
    <property type="match status" value="1"/>
</dbReference>
<evidence type="ECO:0000256" key="6">
    <source>
        <dbReference type="ARBA" id="ARBA00022832"/>
    </source>
</evidence>
<reference evidence="14" key="1">
    <citation type="submission" date="2017-02" db="UniProtKB">
        <authorList>
            <consortium name="WormBaseParasite"/>
        </authorList>
    </citation>
    <scope>IDENTIFICATION</scope>
</reference>
<reference evidence="12 13" key="2">
    <citation type="submission" date="2018-11" db="EMBL/GenBank/DDBJ databases">
        <authorList>
            <consortium name="Pathogen Informatics"/>
        </authorList>
    </citation>
    <scope>NUCLEOTIDE SEQUENCE [LARGE SCALE GENOMIC DNA]</scope>
    <source>
        <strain evidence="12 13">Costa Rica</strain>
    </source>
</reference>
<evidence type="ECO:0000256" key="10">
    <source>
        <dbReference type="ARBA" id="ARBA00023160"/>
    </source>
</evidence>
<evidence type="ECO:0000313" key="14">
    <source>
        <dbReference type="WBParaSite" id="ACOC_0000337801-mRNA-1"/>
    </source>
</evidence>
<dbReference type="PANTHER" id="PTHR11157:SF17">
    <property type="entry name" value="ELONGATION OF VERY LONG CHAIN FATTY ACIDS PROTEIN 6"/>
    <property type="match status" value="1"/>
</dbReference>
<dbReference type="STRING" id="334426.A0A0R3PGH3"/>
<comment type="subcellular location">
    <subcellularLocation>
        <location evidence="1">Membrane</location>
        <topology evidence="1">Multi-pass membrane protein</topology>
    </subcellularLocation>
</comment>
<feature type="transmembrane region" description="Helical" evidence="11">
    <location>
        <begin position="89"/>
        <end position="108"/>
    </location>
</feature>
<keyword evidence="5 11" id="KW-0812">Transmembrane</keyword>
<keyword evidence="9 11" id="KW-0472">Membrane</keyword>
<proteinExistence type="inferred from homology"/>
<evidence type="ECO:0000313" key="13">
    <source>
        <dbReference type="Proteomes" id="UP000267027"/>
    </source>
</evidence>
<dbReference type="OMA" id="MQANWSK"/>
<evidence type="ECO:0000256" key="11">
    <source>
        <dbReference type="RuleBase" id="RU361115"/>
    </source>
</evidence>
<feature type="transmembrane region" description="Helical" evidence="11">
    <location>
        <begin position="38"/>
        <end position="55"/>
    </location>
</feature>
<evidence type="ECO:0000256" key="4">
    <source>
        <dbReference type="ARBA" id="ARBA00022679"/>
    </source>
</evidence>
<dbReference type="AlphaFoldDB" id="A0A0R3PGH3"/>
<keyword evidence="10 11" id="KW-0275">Fatty acid biosynthesis</keyword>
<dbReference type="GO" id="GO:0030148">
    <property type="term" value="P:sphingolipid biosynthetic process"/>
    <property type="evidence" value="ECO:0007669"/>
    <property type="project" value="TreeGrafter"/>
</dbReference>
<dbReference type="GO" id="GO:0042761">
    <property type="term" value="P:very long-chain fatty acid biosynthetic process"/>
    <property type="evidence" value="ECO:0007669"/>
    <property type="project" value="TreeGrafter"/>
</dbReference>
<dbReference type="Pfam" id="PF01151">
    <property type="entry name" value="ELO"/>
    <property type="match status" value="1"/>
</dbReference>
<comment type="catalytic activity">
    <reaction evidence="11">
        <text>a very-long-chain acyl-CoA + malonyl-CoA + H(+) = a very-long-chain 3-oxoacyl-CoA + CO2 + CoA</text>
        <dbReference type="Rhea" id="RHEA:32727"/>
        <dbReference type="ChEBI" id="CHEBI:15378"/>
        <dbReference type="ChEBI" id="CHEBI:16526"/>
        <dbReference type="ChEBI" id="CHEBI:57287"/>
        <dbReference type="ChEBI" id="CHEBI:57384"/>
        <dbReference type="ChEBI" id="CHEBI:90725"/>
        <dbReference type="ChEBI" id="CHEBI:90736"/>
        <dbReference type="EC" id="2.3.1.199"/>
    </reaction>
</comment>